<evidence type="ECO:0000256" key="7">
    <source>
        <dbReference type="ARBA" id="ARBA00023235"/>
    </source>
</evidence>
<dbReference type="InterPro" id="IPR012341">
    <property type="entry name" value="6hp_glycosidase-like_sf"/>
</dbReference>
<dbReference type="GO" id="GO:0019594">
    <property type="term" value="P:mannitol metabolic process"/>
    <property type="evidence" value="ECO:0007669"/>
    <property type="project" value="InterPro"/>
</dbReference>
<comment type="catalytic activity">
    <reaction evidence="8">
        <text>D-mannitol 1-phosphate + NAD(+) = beta-D-fructose 6-phosphate + NADH + H(+)</text>
        <dbReference type="Rhea" id="RHEA:19661"/>
        <dbReference type="ChEBI" id="CHEBI:15378"/>
        <dbReference type="ChEBI" id="CHEBI:57540"/>
        <dbReference type="ChEBI" id="CHEBI:57634"/>
        <dbReference type="ChEBI" id="CHEBI:57945"/>
        <dbReference type="ChEBI" id="CHEBI:61381"/>
        <dbReference type="EC" id="1.1.1.17"/>
    </reaction>
</comment>
<evidence type="ECO:0000256" key="1">
    <source>
        <dbReference type="ARBA" id="ARBA00006541"/>
    </source>
</evidence>
<dbReference type="InterPro" id="IPR050988">
    <property type="entry name" value="Mannitol_DH/Oxidoreductase"/>
</dbReference>
<dbReference type="GO" id="GO:0016853">
    <property type="term" value="F:isomerase activity"/>
    <property type="evidence" value="ECO:0007669"/>
    <property type="project" value="UniProtKB-KW"/>
</dbReference>
<dbReference type="EMBL" id="CP146203">
    <property type="protein sequence ID" value="XBH20805.1"/>
    <property type="molecule type" value="Genomic_DNA"/>
</dbReference>
<keyword evidence="6" id="KW-0520">NAD</keyword>
<dbReference type="InterPro" id="IPR036291">
    <property type="entry name" value="NAD(P)-bd_dom_sf"/>
</dbReference>
<dbReference type="PANTHER" id="PTHR43362:SF1">
    <property type="entry name" value="MANNITOL DEHYDROGENASE 2-RELATED"/>
    <property type="match status" value="1"/>
</dbReference>
<accession>A0AAU7DU39</accession>
<dbReference type="AlphaFoldDB" id="A0AAU7DU39"/>
<evidence type="ECO:0000256" key="8">
    <source>
        <dbReference type="ARBA" id="ARBA00048615"/>
    </source>
</evidence>
<dbReference type="InterPro" id="IPR000669">
    <property type="entry name" value="Mannitol_DH"/>
</dbReference>
<dbReference type="SUPFAM" id="SSF48208">
    <property type="entry name" value="Six-hairpin glycosidases"/>
    <property type="match status" value="1"/>
</dbReference>
<dbReference type="InterPro" id="IPR008927">
    <property type="entry name" value="6-PGluconate_DH-like_C_sf"/>
</dbReference>
<sequence>MTINPSTHQRFAPRQALARRGVAVDKPGSGALYDAVRDELIDFARPAYRPNAGFSWLDTDGTALAGRPQFLYVTCRMTYVACLEVVRTGAATGPDWDRAVHGIALLSGYFKDHEYGGWFTALDPDSTQDNVVVVDGRKAAYPHTFVVLAAATAKVAGIPGAGEVLAEALAVLESRFWDEAAGMFVEDYSRDFATLDTYRGANSNMHGVEALLAAHSATGDAKYLEMAARICRRIIAVAQEYKWRLPEHFDADWQVLPQYNADNPFDPVRPFGSTPGHWLEWARLLLHLRHAHDAAGQLPEAALLEASVAFFDTAFDNAWGADGAPGLLFTVDFSGKPLSRSRLHWVTCEGIGAARALFEVTGQSRFEAAGQQLWDFAKAYFFDPEAGSWHHELDEHNLAAQTIRVGKADIYHAYQAAVLATTPLRTTIIDALIESRPTMSQTRLSQATLAQVQADQSQATSTPQVPVLGPEVDPQQTTVGIVHLGVGAFHRAHQAVYTELAAAKAGQTHWGIMGVTQRSRSVIDQLAPQDGLYCVLEKGTASTEIRIMGSTRDVAFPGEETPRIITAIAAPTTHIVSLTVTEKGYRASADGHLDLSDTDVISDLAAARAADVSVPARSPIGLLIRGLLVRAKAALASQGVGPLTVMCCDNMVDNGNVVAGLVKEFLAAVGEQADVTGEIAWLEENVTFPSTMVDRIVPATTEGNRAEAQAVLGVRDEGLVVAEPFMQWVIEDKFAGPRPAWESVGATLTSDVAPFEQAKLRMLNATHSLLAYFGALKDLPLIADAVNDPELEQVAKVLLFDDVIPTLEVPDGMELEPYALSILERFANPNTGHTTIQVAMDGSKKLPFRLFGTVSDRLAAGAIPQGAAWAVAAWVVFIYKGQTLGGNPLVLDDPRASELQAAVRGALKASEMVEAIMALPDLFPADIAGHDGFRAAVTEKVADLLSR</sequence>
<comment type="similarity">
    <text evidence="1">Belongs to the mannitol dehydrogenase family.</text>
</comment>
<dbReference type="Gene3D" id="1.50.10.10">
    <property type="match status" value="1"/>
</dbReference>
<dbReference type="EC" id="1.1.1.17" evidence="3"/>
<dbReference type="Gene3D" id="1.10.1040.10">
    <property type="entry name" value="N-(1-d-carboxylethyl)-l-norvaline Dehydrogenase, domain 2"/>
    <property type="match status" value="1"/>
</dbReference>
<proteinExistence type="inferred from homology"/>
<dbReference type="PRINTS" id="PR00084">
    <property type="entry name" value="MTLDHDRGNASE"/>
</dbReference>
<evidence type="ECO:0000256" key="3">
    <source>
        <dbReference type="ARBA" id="ARBA00012939"/>
    </source>
</evidence>
<keyword evidence="7" id="KW-0413">Isomerase</keyword>
<evidence type="ECO:0000256" key="6">
    <source>
        <dbReference type="ARBA" id="ARBA00023027"/>
    </source>
</evidence>
<dbReference type="InterPro" id="IPR013118">
    <property type="entry name" value="Mannitol_DH_C"/>
</dbReference>
<feature type="domain" description="Mannitol dehydrogenase C-terminal" evidence="10">
    <location>
        <begin position="751"/>
        <end position="944"/>
    </location>
</feature>
<organism evidence="11">
    <name type="scientific">Jonesiaceae bacterium BS-20</name>
    <dbReference type="NCBI Taxonomy" id="3120821"/>
    <lineage>
        <taxon>Bacteria</taxon>
        <taxon>Bacillati</taxon>
        <taxon>Actinomycetota</taxon>
        <taxon>Actinomycetes</taxon>
        <taxon>Micrococcales</taxon>
        <taxon>Jonesiaceae</taxon>
    </lineage>
</organism>
<evidence type="ECO:0000259" key="9">
    <source>
        <dbReference type="Pfam" id="PF01232"/>
    </source>
</evidence>
<dbReference type="Pfam" id="PF07221">
    <property type="entry name" value="GlcNAc_2-epim"/>
    <property type="match status" value="1"/>
</dbReference>
<dbReference type="InterPro" id="IPR013131">
    <property type="entry name" value="Mannitol_DH_N"/>
</dbReference>
<dbReference type="PROSITE" id="PS00974">
    <property type="entry name" value="MANNITOL_DHGENASE"/>
    <property type="match status" value="1"/>
</dbReference>
<gene>
    <name evidence="11" type="ORF">V5R04_11275</name>
</gene>
<reference evidence="11" key="1">
    <citation type="submission" date="2024-02" db="EMBL/GenBank/DDBJ databases">
        <title>Tomenella chthoni gen. nov. sp. nov., a member of the family Jonesiaceae isolated from bat guano.</title>
        <authorList>
            <person name="Miller S.L."/>
            <person name="King J."/>
            <person name="Sankaranarayanan K."/>
            <person name="Lawson P.A."/>
        </authorList>
    </citation>
    <scope>NUCLEOTIDE SEQUENCE</scope>
    <source>
        <strain evidence="11">BS-20</strain>
    </source>
</reference>
<dbReference type="Pfam" id="PF08125">
    <property type="entry name" value="Mannitol_dh_C"/>
    <property type="match status" value="1"/>
</dbReference>
<evidence type="ECO:0000256" key="2">
    <source>
        <dbReference type="ARBA" id="ARBA00008558"/>
    </source>
</evidence>
<dbReference type="Gene3D" id="3.40.50.720">
    <property type="entry name" value="NAD(P)-binding Rossmann-like Domain"/>
    <property type="match status" value="1"/>
</dbReference>
<comment type="similarity">
    <text evidence="2">Belongs to the N-acylglucosamine 2-epimerase family.</text>
</comment>
<dbReference type="Pfam" id="PF01232">
    <property type="entry name" value="Mannitol_dh"/>
    <property type="match status" value="1"/>
</dbReference>
<protein>
    <recommendedName>
        <fullName evidence="4">Mannitol-1-phosphate 5-dehydrogenase</fullName>
        <ecNumber evidence="3">1.1.1.17</ecNumber>
    </recommendedName>
</protein>
<evidence type="ECO:0000256" key="5">
    <source>
        <dbReference type="ARBA" id="ARBA00023002"/>
    </source>
</evidence>
<dbReference type="GO" id="GO:0008926">
    <property type="term" value="F:mannitol-1-phosphate 5-dehydrogenase activity"/>
    <property type="evidence" value="ECO:0007669"/>
    <property type="project" value="UniProtKB-EC"/>
</dbReference>
<dbReference type="SUPFAM" id="SSF48179">
    <property type="entry name" value="6-phosphogluconate dehydrogenase C-terminal domain-like"/>
    <property type="match status" value="1"/>
</dbReference>
<evidence type="ECO:0000256" key="4">
    <source>
        <dbReference type="ARBA" id="ARBA00016219"/>
    </source>
</evidence>
<dbReference type="InterPro" id="IPR010819">
    <property type="entry name" value="AGE/CE"/>
</dbReference>
<dbReference type="InterPro" id="IPR023027">
    <property type="entry name" value="Mannitol_DH_CS"/>
</dbReference>
<dbReference type="InterPro" id="IPR013328">
    <property type="entry name" value="6PGD_dom2"/>
</dbReference>
<name>A0AAU7DU39_9MICO</name>
<feature type="domain" description="Mannitol dehydrogenase N-terminal" evidence="9">
    <location>
        <begin position="480"/>
        <end position="742"/>
    </location>
</feature>
<evidence type="ECO:0000259" key="10">
    <source>
        <dbReference type="Pfam" id="PF08125"/>
    </source>
</evidence>
<dbReference type="InterPro" id="IPR008928">
    <property type="entry name" value="6-hairpin_glycosidase_sf"/>
</dbReference>
<evidence type="ECO:0000313" key="11">
    <source>
        <dbReference type="EMBL" id="XBH20805.1"/>
    </source>
</evidence>
<dbReference type="PANTHER" id="PTHR43362">
    <property type="entry name" value="MANNITOL DEHYDROGENASE DSF1-RELATED"/>
    <property type="match status" value="1"/>
</dbReference>
<dbReference type="SUPFAM" id="SSF51735">
    <property type="entry name" value="NAD(P)-binding Rossmann-fold domains"/>
    <property type="match status" value="1"/>
</dbReference>
<keyword evidence="5" id="KW-0560">Oxidoreductase</keyword>